<proteinExistence type="predicted"/>
<accession>A0A167VHA2</accession>
<sequence length="238" mass="25331">MASLLLFLLLGFGVLFSFCFGLGASPRPRAKGLRRRFGRSVFCAPAPLTVSQSPRFISTAIRSGRYQDLCGAAEGLVQGAPVPNVGLRGTFAFLHCVLIHPLNPPIHTEAEMKQFKHTPLECIRLDLALAGAGASADVTAWHRVGAAMLQALVRSGYDGEATEIVGNWIGEGLAAYQGAKGNAGDGWKAKGSLVYLMTAVATRGKTASLSSLALCCSTWTGRRGWGGGWVWSAQRRIR</sequence>
<evidence type="ECO:0000256" key="1">
    <source>
        <dbReference type="SAM" id="SignalP"/>
    </source>
</evidence>
<dbReference type="AlphaFoldDB" id="A0A167VHA2"/>
<feature type="signal peptide" evidence="1">
    <location>
        <begin position="1"/>
        <end position="21"/>
    </location>
</feature>
<evidence type="ECO:0000313" key="2">
    <source>
        <dbReference type="EMBL" id="KZP05013.1"/>
    </source>
</evidence>
<evidence type="ECO:0000313" key="3">
    <source>
        <dbReference type="Proteomes" id="UP000076532"/>
    </source>
</evidence>
<gene>
    <name evidence="2" type="ORF">FIBSPDRAFT_940690</name>
</gene>
<dbReference type="OrthoDB" id="3266000at2759"/>
<feature type="chain" id="PRO_5007893434" evidence="1">
    <location>
        <begin position="22"/>
        <end position="238"/>
    </location>
</feature>
<dbReference type="Gene3D" id="1.25.10.10">
    <property type="entry name" value="Leucine-rich Repeat Variant"/>
    <property type="match status" value="1"/>
</dbReference>
<dbReference type="Proteomes" id="UP000076532">
    <property type="component" value="Unassembled WGS sequence"/>
</dbReference>
<keyword evidence="3" id="KW-1185">Reference proteome</keyword>
<dbReference type="EMBL" id="KV417870">
    <property type="protein sequence ID" value="KZP05013.1"/>
    <property type="molecule type" value="Genomic_DNA"/>
</dbReference>
<protein>
    <submittedName>
        <fullName evidence="2">Uncharacterized protein</fullName>
    </submittedName>
</protein>
<keyword evidence="1" id="KW-0732">Signal</keyword>
<name>A0A167VHA2_9AGAM</name>
<organism evidence="2 3">
    <name type="scientific">Athelia psychrophila</name>
    <dbReference type="NCBI Taxonomy" id="1759441"/>
    <lineage>
        <taxon>Eukaryota</taxon>
        <taxon>Fungi</taxon>
        <taxon>Dikarya</taxon>
        <taxon>Basidiomycota</taxon>
        <taxon>Agaricomycotina</taxon>
        <taxon>Agaricomycetes</taxon>
        <taxon>Agaricomycetidae</taxon>
        <taxon>Atheliales</taxon>
        <taxon>Atheliaceae</taxon>
        <taxon>Athelia</taxon>
    </lineage>
</organism>
<dbReference type="STRING" id="436010.A0A167VHA2"/>
<dbReference type="InterPro" id="IPR011989">
    <property type="entry name" value="ARM-like"/>
</dbReference>
<reference evidence="2 3" key="1">
    <citation type="journal article" date="2016" name="Mol. Biol. Evol.">
        <title>Comparative Genomics of Early-Diverging Mushroom-Forming Fungi Provides Insights into the Origins of Lignocellulose Decay Capabilities.</title>
        <authorList>
            <person name="Nagy L.G."/>
            <person name="Riley R."/>
            <person name="Tritt A."/>
            <person name="Adam C."/>
            <person name="Daum C."/>
            <person name="Floudas D."/>
            <person name="Sun H."/>
            <person name="Yadav J.S."/>
            <person name="Pangilinan J."/>
            <person name="Larsson K.H."/>
            <person name="Matsuura K."/>
            <person name="Barry K."/>
            <person name="Labutti K."/>
            <person name="Kuo R."/>
            <person name="Ohm R.A."/>
            <person name="Bhattacharya S.S."/>
            <person name="Shirouzu T."/>
            <person name="Yoshinaga Y."/>
            <person name="Martin F.M."/>
            <person name="Grigoriev I.V."/>
            <person name="Hibbett D.S."/>
        </authorList>
    </citation>
    <scope>NUCLEOTIDE SEQUENCE [LARGE SCALE GENOMIC DNA]</scope>
    <source>
        <strain evidence="2 3">CBS 109695</strain>
    </source>
</reference>